<protein>
    <submittedName>
        <fullName evidence="1">20785_t:CDS:1</fullName>
    </submittedName>
</protein>
<keyword evidence="2" id="KW-1185">Reference proteome</keyword>
<sequence>MDMNTIELFIAHLQNPVIFPGLFLFDIHSYIRTLRPYNIRRVTAYNLFKKQITEEGHLINMTDRKVICLSTNKVWRSLTPAQRNVFVIYARQVRFIIGH</sequence>
<gene>
    <name evidence="1" type="ORF">CPELLU_LOCUS3685</name>
</gene>
<accession>A0A9N9AGG4</accession>
<dbReference type="OrthoDB" id="2341488at2759"/>
<evidence type="ECO:0000313" key="1">
    <source>
        <dbReference type="EMBL" id="CAG8527475.1"/>
    </source>
</evidence>
<dbReference type="EMBL" id="CAJVQA010001824">
    <property type="protein sequence ID" value="CAG8527475.1"/>
    <property type="molecule type" value="Genomic_DNA"/>
</dbReference>
<evidence type="ECO:0000313" key="2">
    <source>
        <dbReference type="Proteomes" id="UP000789759"/>
    </source>
</evidence>
<reference evidence="1" key="1">
    <citation type="submission" date="2021-06" db="EMBL/GenBank/DDBJ databases">
        <authorList>
            <person name="Kallberg Y."/>
            <person name="Tangrot J."/>
            <person name="Rosling A."/>
        </authorList>
    </citation>
    <scope>NUCLEOTIDE SEQUENCE</scope>
    <source>
        <strain evidence="1">FL966</strain>
    </source>
</reference>
<dbReference type="AlphaFoldDB" id="A0A9N9AGG4"/>
<comment type="caution">
    <text evidence="1">The sequence shown here is derived from an EMBL/GenBank/DDBJ whole genome shotgun (WGS) entry which is preliminary data.</text>
</comment>
<dbReference type="Proteomes" id="UP000789759">
    <property type="component" value="Unassembled WGS sequence"/>
</dbReference>
<proteinExistence type="predicted"/>
<name>A0A9N9AGG4_9GLOM</name>
<organism evidence="1 2">
    <name type="scientific">Cetraspora pellucida</name>
    <dbReference type="NCBI Taxonomy" id="1433469"/>
    <lineage>
        <taxon>Eukaryota</taxon>
        <taxon>Fungi</taxon>
        <taxon>Fungi incertae sedis</taxon>
        <taxon>Mucoromycota</taxon>
        <taxon>Glomeromycotina</taxon>
        <taxon>Glomeromycetes</taxon>
        <taxon>Diversisporales</taxon>
        <taxon>Gigasporaceae</taxon>
        <taxon>Cetraspora</taxon>
    </lineage>
</organism>